<protein>
    <recommendedName>
        <fullName evidence="4">Type IV secretion system coupling protein TraD DNA-binding domain-containing protein</fullName>
    </recommendedName>
</protein>
<evidence type="ECO:0000313" key="2">
    <source>
        <dbReference type="EMBL" id="GGK43738.1"/>
    </source>
</evidence>
<dbReference type="InterPro" id="IPR051162">
    <property type="entry name" value="T4SS_component"/>
</dbReference>
<dbReference type="AlphaFoldDB" id="A0A8J3FLJ5"/>
<comment type="caution">
    <text evidence="2">The sequence shown here is derived from an EMBL/GenBank/DDBJ whole genome shotgun (WGS) entry which is preliminary data.</text>
</comment>
<feature type="region of interest" description="Disordered" evidence="1">
    <location>
        <begin position="1"/>
        <end position="38"/>
    </location>
</feature>
<sequence length="523" mass="55673">MSAKNPSPEKARQWPAKLNLRDPAGRVGRGGLGVGHGNSGRDTDIGIAAADLRHHVHVLGPTGTGKSTLLLNMMLDDATNGRGLAVLDPKGDLIRDLLDRLPADCADRLVIIDPDDMGAPPALNLLAPGVGGGTPYDVAAHITSVMARVWSRWWGHRTADVAHHAVLTLAHLPGTTLADLPRLLSDAKWRAGRVNAVIDSLAVIEAGTLAEFWEGFDAYPPGQRGTLIGSLLSRLRLVMAHPLAASLFGVPVSTFRLADILDGGILLCRLPKGVIGEDGTRLIGSLLLAGLWQATTARARQPESSRLDARIVVDECHNFLHLPIGVDDALAEARGLRTSFVLAHQYLGQLSGEMAEAIDANARNKIYFALAPKDATDQVRHVRPFLDDGDLTRLGGFEIALRPVAGGVALPVATGQTYPAPPVIRGRADQLREAAAALTGLAAEERRAARLQAAAPADRSAAVASPTVPTDVVGRDTFRNSYLVDNVSYPEGYPEFDHGDQDSFQHSPLNTPYPQLSGGEEDR</sequence>
<reference evidence="2" key="2">
    <citation type="submission" date="2020-09" db="EMBL/GenBank/DDBJ databases">
        <authorList>
            <person name="Sun Q."/>
            <person name="Ohkuma M."/>
        </authorList>
    </citation>
    <scope>NUCLEOTIDE SEQUENCE</scope>
    <source>
        <strain evidence="2">JCM 3091</strain>
    </source>
</reference>
<keyword evidence="3" id="KW-1185">Reference proteome</keyword>
<organism evidence="2 3">
    <name type="scientific">Pilimelia terevasa</name>
    <dbReference type="NCBI Taxonomy" id="53372"/>
    <lineage>
        <taxon>Bacteria</taxon>
        <taxon>Bacillati</taxon>
        <taxon>Actinomycetota</taxon>
        <taxon>Actinomycetes</taxon>
        <taxon>Micromonosporales</taxon>
        <taxon>Micromonosporaceae</taxon>
        <taxon>Pilimelia</taxon>
    </lineage>
</organism>
<evidence type="ECO:0000256" key="1">
    <source>
        <dbReference type="SAM" id="MobiDB-lite"/>
    </source>
</evidence>
<dbReference type="Proteomes" id="UP000662200">
    <property type="component" value="Unassembled WGS sequence"/>
</dbReference>
<dbReference type="EMBL" id="BMQC01000027">
    <property type="protein sequence ID" value="GGK43738.1"/>
    <property type="molecule type" value="Genomic_DNA"/>
</dbReference>
<dbReference type="PANTHER" id="PTHR30121:SF11">
    <property type="entry name" value="AAA+ ATPASE DOMAIN-CONTAINING PROTEIN"/>
    <property type="match status" value="1"/>
</dbReference>
<feature type="compositionally biased region" description="Gly residues" evidence="1">
    <location>
        <begin position="27"/>
        <end position="38"/>
    </location>
</feature>
<evidence type="ECO:0000313" key="3">
    <source>
        <dbReference type="Proteomes" id="UP000662200"/>
    </source>
</evidence>
<dbReference type="RefSeq" id="WP_189115976.1">
    <property type="nucleotide sequence ID" value="NZ_BMQC01000027.1"/>
</dbReference>
<dbReference type="InterPro" id="IPR027417">
    <property type="entry name" value="P-loop_NTPase"/>
</dbReference>
<dbReference type="CDD" id="cd01127">
    <property type="entry name" value="TrwB_TraG_TraD_VirD4"/>
    <property type="match status" value="2"/>
</dbReference>
<gene>
    <name evidence="2" type="ORF">GCM10010124_40650</name>
</gene>
<feature type="compositionally biased region" description="Polar residues" evidence="1">
    <location>
        <begin position="504"/>
        <end position="514"/>
    </location>
</feature>
<evidence type="ECO:0008006" key="4">
    <source>
        <dbReference type="Google" id="ProtNLM"/>
    </source>
</evidence>
<proteinExistence type="predicted"/>
<dbReference type="SUPFAM" id="SSF52540">
    <property type="entry name" value="P-loop containing nucleoside triphosphate hydrolases"/>
    <property type="match status" value="1"/>
</dbReference>
<accession>A0A8J3FLJ5</accession>
<dbReference type="PANTHER" id="PTHR30121">
    <property type="entry name" value="UNCHARACTERIZED PROTEIN YJGR-RELATED"/>
    <property type="match status" value="1"/>
</dbReference>
<name>A0A8J3FLJ5_9ACTN</name>
<dbReference type="Gene3D" id="3.40.50.300">
    <property type="entry name" value="P-loop containing nucleotide triphosphate hydrolases"/>
    <property type="match status" value="2"/>
</dbReference>
<feature type="region of interest" description="Disordered" evidence="1">
    <location>
        <begin position="492"/>
        <end position="523"/>
    </location>
</feature>
<reference evidence="2" key="1">
    <citation type="journal article" date="2014" name="Int. J. Syst. Evol. Microbiol.">
        <title>Complete genome sequence of Corynebacterium casei LMG S-19264T (=DSM 44701T), isolated from a smear-ripened cheese.</title>
        <authorList>
            <consortium name="US DOE Joint Genome Institute (JGI-PGF)"/>
            <person name="Walter F."/>
            <person name="Albersmeier A."/>
            <person name="Kalinowski J."/>
            <person name="Ruckert C."/>
        </authorList>
    </citation>
    <scope>NUCLEOTIDE SEQUENCE</scope>
    <source>
        <strain evidence="2">JCM 3091</strain>
    </source>
</reference>